<dbReference type="Gene3D" id="1.10.510.10">
    <property type="entry name" value="Transferase(Phosphotransferase) domain 1"/>
    <property type="match status" value="1"/>
</dbReference>
<dbReference type="InterPro" id="IPR011009">
    <property type="entry name" value="Kinase-like_dom_sf"/>
</dbReference>
<accession>A0A8S0W398</accession>
<reference evidence="1 2" key="1">
    <citation type="submission" date="2020-01" db="EMBL/GenBank/DDBJ databases">
        <authorList>
            <person name="Gupta K D."/>
        </authorList>
    </citation>
    <scope>NUCLEOTIDE SEQUENCE [LARGE SCALE GENOMIC DNA]</scope>
</reference>
<sequence length="232" mass="26169">MSLLNSSWPTRRNTGYFCSYGLRNRRYSKETVSYIPVLEILPQWSQVGLPCNFTPRLLAQPDSVGETLEIIHSLLKVGPTLRLVAISQSSLQALAFLHQNNIVHRVPQLPLLRTPHLFLVDQDLKLENTLVNHFSDDDLIDMDTERRAIGRNGRLTYALFDFDIAIIFPSDADIAACRLPYNLSWDGADSQPHDTAQGDFDYDFFACKVGCLGTLFCDEYEVRGSVALTEGQ</sequence>
<dbReference type="SUPFAM" id="SSF56112">
    <property type="entry name" value="Protein kinase-like (PK-like)"/>
    <property type="match status" value="1"/>
</dbReference>
<evidence type="ECO:0000313" key="1">
    <source>
        <dbReference type="EMBL" id="CAA7268455.1"/>
    </source>
</evidence>
<name>A0A8S0W398_CYCAE</name>
<organism evidence="1 2">
    <name type="scientific">Cyclocybe aegerita</name>
    <name type="common">Black poplar mushroom</name>
    <name type="synonym">Agrocybe aegerita</name>
    <dbReference type="NCBI Taxonomy" id="1973307"/>
    <lineage>
        <taxon>Eukaryota</taxon>
        <taxon>Fungi</taxon>
        <taxon>Dikarya</taxon>
        <taxon>Basidiomycota</taxon>
        <taxon>Agaricomycotina</taxon>
        <taxon>Agaricomycetes</taxon>
        <taxon>Agaricomycetidae</taxon>
        <taxon>Agaricales</taxon>
        <taxon>Agaricineae</taxon>
        <taxon>Bolbitiaceae</taxon>
        <taxon>Cyclocybe</taxon>
    </lineage>
</organism>
<protein>
    <submittedName>
        <fullName evidence="1">Uncharacterized protein</fullName>
    </submittedName>
</protein>
<comment type="caution">
    <text evidence="1">The sequence shown here is derived from an EMBL/GenBank/DDBJ whole genome shotgun (WGS) entry which is preliminary data.</text>
</comment>
<dbReference type="AlphaFoldDB" id="A0A8S0W398"/>
<keyword evidence="2" id="KW-1185">Reference proteome</keyword>
<dbReference type="Proteomes" id="UP000467700">
    <property type="component" value="Unassembled WGS sequence"/>
</dbReference>
<dbReference type="OrthoDB" id="2722301at2759"/>
<dbReference type="EMBL" id="CACVBS010000068">
    <property type="protein sequence ID" value="CAA7268455.1"/>
    <property type="molecule type" value="Genomic_DNA"/>
</dbReference>
<proteinExistence type="predicted"/>
<evidence type="ECO:0000313" key="2">
    <source>
        <dbReference type="Proteomes" id="UP000467700"/>
    </source>
</evidence>
<gene>
    <name evidence="1" type="ORF">AAE3_LOCUS10840</name>
</gene>